<dbReference type="Proteomes" id="UP000034805">
    <property type="component" value="Unassembled WGS sequence"/>
</dbReference>
<organism evidence="1 2">
    <name type="scientific">Scleropages formosus</name>
    <name type="common">Asian bonytongue</name>
    <name type="synonym">Osteoglossum formosum</name>
    <dbReference type="NCBI Taxonomy" id="113540"/>
    <lineage>
        <taxon>Eukaryota</taxon>
        <taxon>Metazoa</taxon>
        <taxon>Chordata</taxon>
        <taxon>Craniata</taxon>
        <taxon>Vertebrata</taxon>
        <taxon>Euteleostomi</taxon>
        <taxon>Actinopterygii</taxon>
        <taxon>Neopterygii</taxon>
        <taxon>Teleostei</taxon>
        <taxon>Osteoglossocephala</taxon>
        <taxon>Osteoglossomorpha</taxon>
        <taxon>Osteoglossiformes</taxon>
        <taxon>Osteoglossidae</taxon>
        <taxon>Scleropages</taxon>
    </lineage>
</organism>
<dbReference type="AlphaFoldDB" id="A0A0P7UR51"/>
<protein>
    <submittedName>
        <fullName evidence="1">Uncharacterized protein</fullName>
    </submittedName>
</protein>
<evidence type="ECO:0000313" key="2">
    <source>
        <dbReference type="Proteomes" id="UP000034805"/>
    </source>
</evidence>
<accession>A0A0P7UR51</accession>
<dbReference type="EMBL" id="JARO02002878">
    <property type="protein sequence ID" value="KPP71699.1"/>
    <property type="molecule type" value="Genomic_DNA"/>
</dbReference>
<evidence type="ECO:0000313" key="1">
    <source>
        <dbReference type="EMBL" id="KPP71699.1"/>
    </source>
</evidence>
<reference evidence="1 2" key="1">
    <citation type="submission" date="2015-08" db="EMBL/GenBank/DDBJ databases">
        <title>The genome of the Asian arowana (Scleropages formosus).</title>
        <authorList>
            <person name="Tan M.H."/>
            <person name="Gan H.M."/>
            <person name="Croft L.J."/>
            <person name="Austin C.M."/>
        </authorList>
    </citation>
    <scope>NUCLEOTIDE SEQUENCE [LARGE SCALE GENOMIC DNA]</scope>
    <source>
        <strain evidence="1">Aro1</strain>
    </source>
</reference>
<name>A0A0P7UR51_SCLFO</name>
<gene>
    <name evidence="1" type="ORF">Z043_109363</name>
</gene>
<comment type="caution">
    <text evidence="1">The sequence shown here is derived from an EMBL/GenBank/DDBJ whole genome shotgun (WGS) entry which is preliminary data.</text>
</comment>
<proteinExistence type="predicted"/>
<sequence>MVHGLLTEGKITGFDQTNNQVELELLSSAPAPTEPGKFDLVYQAPDGSEVVEYAVCRGSQLTERWESLLEPRLLLENIT</sequence>